<dbReference type="EMBL" id="JADWDJ010000009">
    <property type="protein sequence ID" value="KAG5275392.1"/>
    <property type="molecule type" value="Genomic_DNA"/>
</dbReference>
<keyword evidence="2" id="KW-1185">Reference proteome</keyword>
<reference evidence="1" key="1">
    <citation type="submission" date="2020-10" db="EMBL/GenBank/DDBJ databases">
        <title>Chromosome-scale genome assembly of the Allis shad, Alosa alosa.</title>
        <authorList>
            <person name="Margot Z."/>
            <person name="Christophe K."/>
            <person name="Cabau C."/>
            <person name="Louis A."/>
            <person name="Berthelot C."/>
            <person name="Parey E."/>
            <person name="Roest Crollius H."/>
            <person name="Montfort J."/>
            <person name="Robinson-Rechavi M."/>
            <person name="Bucao C."/>
            <person name="Bouchez O."/>
            <person name="Gislard M."/>
            <person name="Lluch J."/>
            <person name="Milhes M."/>
            <person name="Lampietro C."/>
            <person name="Lopez Roques C."/>
            <person name="Donnadieu C."/>
            <person name="Braasch I."/>
            <person name="Desvignes T."/>
            <person name="Postlethwait J."/>
            <person name="Bobe J."/>
            <person name="Guiguen Y."/>
        </authorList>
    </citation>
    <scope>NUCLEOTIDE SEQUENCE</scope>
    <source>
        <strain evidence="1">M-15738</strain>
        <tissue evidence="1">Blood</tissue>
    </source>
</reference>
<dbReference type="AlphaFoldDB" id="A0AAV6GPT8"/>
<proteinExistence type="predicted"/>
<evidence type="ECO:0000313" key="1">
    <source>
        <dbReference type="EMBL" id="KAG5275392.1"/>
    </source>
</evidence>
<dbReference type="Proteomes" id="UP000823561">
    <property type="component" value="Chromosome 9"/>
</dbReference>
<evidence type="ECO:0000313" key="2">
    <source>
        <dbReference type="Proteomes" id="UP000823561"/>
    </source>
</evidence>
<organism evidence="1 2">
    <name type="scientific">Alosa alosa</name>
    <name type="common">allis shad</name>
    <dbReference type="NCBI Taxonomy" id="278164"/>
    <lineage>
        <taxon>Eukaryota</taxon>
        <taxon>Metazoa</taxon>
        <taxon>Chordata</taxon>
        <taxon>Craniata</taxon>
        <taxon>Vertebrata</taxon>
        <taxon>Euteleostomi</taxon>
        <taxon>Actinopterygii</taxon>
        <taxon>Neopterygii</taxon>
        <taxon>Teleostei</taxon>
        <taxon>Clupei</taxon>
        <taxon>Clupeiformes</taxon>
        <taxon>Clupeoidei</taxon>
        <taxon>Clupeidae</taxon>
        <taxon>Alosa</taxon>
    </lineage>
</organism>
<protein>
    <submittedName>
        <fullName evidence="1">Uncharacterized protein</fullName>
    </submittedName>
</protein>
<comment type="caution">
    <text evidence="1">The sequence shown here is derived from an EMBL/GenBank/DDBJ whole genome shotgun (WGS) entry which is preliminary data.</text>
</comment>
<sequence length="174" mass="19530">MTSVPEPEEGILIKLKFSDGRLQRRRFETHQDLVAFAGMDDMSSEVFSLQLAMSPTPILSTSTGTLADNGIHESCTMYVLWMAGHEVEEVLESQRSPIRNHVVDVTSNEVDAWVMLKHLKSKIDFTSSPSANLVNVCRDDVLGCAIRAFQRPLFDPCRKVDIIFVDDWDLRCGG</sequence>
<name>A0AAV6GPT8_9TELE</name>
<gene>
    <name evidence="1" type="ORF">AALO_G00119760</name>
</gene>
<accession>A0AAV6GPT8</accession>